<proteinExistence type="predicted"/>
<evidence type="ECO:0000313" key="1">
    <source>
        <dbReference type="EMBL" id="KAJ7008728.1"/>
    </source>
</evidence>
<accession>A0AAD6RGS7</accession>
<name>A0AAD6RGS7_9ROSI</name>
<keyword evidence="2" id="KW-1185">Reference proteome</keyword>
<evidence type="ECO:0000313" key="2">
    <source>
        <dbReference type="Proteomes" id="UP001164929"/>
    </source>
</evidence>
<gene>
    <name evidence="1" type="ORF">NC653_007403</name>
</gene>
<protein>
    <submittedName>
        <fullName evidence="1">Uncharacterized protein</fullName>
    </submittedName>
</protein>
<comment type="caution">
    <text evidence="1">The sequence shown here is derived from an EMBL/GenBank/DDBJ whole genome shotgun (WGS) entry which is preliminary data.</text>
</comment>
<reference evidence="1" key="1">
    <citation type="journal article" date="2023" name="Mol. Ecol. Resour.">
        <title>Chromosome-level genome assembly of a triploid poplar Populus alba 'Berolinensis'.</title>
        <authorList>
            <person name="Chen S."/>
            <person name="Yu Y."/>
            <person name="Wang X."/>
            <person name="Wang S."/>
            <person name="Zhang T."/>
            <person name="Zhou Y."/>
            <person name="He R."/>
            <person name="Meng N."/>
            <person name="Wang Y."/>
            <person name="Liu W."/>
            <person name="Liu Z."/>
            <person name="Liu J."/>
            <person name="Guo Q."/>
            <person name="Huang H."/>
            <person name="Sederoff R.R."/>
            <person name="Wang G."/>
            <person name="Qu G."/>
            <person name="Chen S."/>
        </authorList>
    </citation>
    <scope>NUCLEOTIDE SEQUENCE</scope>
    <source>
        <strain evidence="1">SC-2020</strain>
    </source>
</reference>
<dbReference type="EMBL" id="JAQIZT010000002">
    <property type="protein sequence ID" value="KAJ7008728.1"/>
    <property type="molecule type" value="Genomic_DNA"/>
</dbReference>
<organism evidence="1 2">
    <name type="scientific">Populus alba x Populus x berolinensis</name>
    <dbReference type="NCBI Taxonomy" id="444605"/>
    <lineage>
        <taxon>Eukaryota</taxon>
        <taxon>Viridiplantae</taxon>
        <taxon>Streptophyta</taxon>
        <taxon>Embryophyta</taxon>
        <taxon>Tracheophyta</taxon>
        <taxon>Spermatophyta</taxon>
        <taxon>Magnoliopsida</taxon>
        <taxon>eudicotyledons</taxon>
        <taxon>Gunneridae</taxon>
        <taxon>Pentapetalae</taxon>
        <taxon>rosids</taxon>
        <taxon>fabids</taxon>
        <taxon>Malpighiales</taxon>
        <taxon>Salicaceae</taxon>
        <taxon>Saliceae</taxon>
        <taxon>Populus</taxon>
    </lineage>
</organism>
<dbReference type="AlphaFoldDB" id="A0AAD6RGS7"/>
<sequence>MRHPKYFIVHCLLYKVTFKGYNIVHNLATTNLKISIVCLSAYSLLLQNAILGRKRKMQEQQLDIWITETSFTLLEPQNTK</sequence>
<dbReference type="Proteomes" id="UP001164929">
    <property type="component" value="Chromosome 2"/>
</dbReference>